<protein>
    <submittedName>
        <fullName evidence="2">Uncharacterized protein</fullName>
    </submittedName>
</protein>
<feature type="region of interest" description="Disordered" evidence="1">
    <location>
        <begin position="1"/>
        <end position="23"/>
    </location>
</feature>
<proteinExistence type="predicted"/>
<dbReference type="Proteomes" id="UP000673691">
    <property type="component" value="Unassembled WGS sequence"/>
</dbReference>
<accession>A0A8H7ZP87</accession>
<feature type="region of interest" description="Disordered" evidence="1">
    <location>
        <begin position="45"/>
        <end position="74"/>
    </location>
</feature>
<comment type="caution">
    <text evidence="2">The sequence shown here is derived from an EMBL/GenBank/DDBJ whole genome shotgun (WGS) entry which is preliminary data.</text>
</comment>
<keyword evidence="3" id="KW-1185">Reference proteome</keyword>
<reference evidence="2 3" key="1">
    <citation type="journal article" name="Sci. Rep.">
        <title>Genome-scale phylogenetic analyses confirm Olpidium as the closest living zoosporic fungus to the non-flagellated, terrestrial fungi.</title>
        <authorList>
            <person name="Chang Y."/>
            <person name="Rochon D."/>
            <person name="Sekimoto S."/>
            <person name="Wang Y."/>
            <person name="Chovatia M."/>
            <person name="Sandor L."/>
            <person name="Salamov A."/>
            <person name="Grigoriev I.V."/>
            <person name="Stajich J.E."/>
            <person name="Spatafora J.W."/>
        </authorList>
    </citation>
    <scope>NUCLEOTIDE SEQUENCE [LARGE SCALE GENOMIC DNA]</scope>
    <source>
        <strain evidence="2">S191</strain>
    </source>
</reference>
<feature type="non-terminal residue" evidence="2">
    <location>
        <position position="1"/>
    </location>
</feature>
<evidence type="ECO:0000313" key="2">
    <source>
        <dbReference type="EMBL" id="KAG5456618.1"/>
    </source>
</evidence>
<organism evidence="2 3">
    <name type="scientific">Olpidium bornovanus</name>
    <dbReference type="NCBI Taxonomy" id="278681"/>
    <lineage>
        <taxon>Eukaryota</taxon>
        <taxon>Fungi</taxon>
        <taxon>Fungi incertae sedis</taxon>
        <taxon>Olpidiomycota</taxon>
        <taxon>Olpidiomycotina</taxon>
        <taxon>Olpidiomycetes</taxon>
        <taxon>Olpidiales</taxon>
        <taxon>Olpidiaceae</taxon>
        <taxon>Olpidium</taxon>
    </lineage>
</organism>
<gene>
    <name evidence="2" type="ORF">BJ554DRAFT_3595</name>
</gene>
<evidence type="ECO:0000313" key="3">
    <source>
        <dbReference type="Proteomes" id="UP000673691"/>
    </source>
</evidence>
<name>A0A8H7ZP87_9FUNG</name>
<dbReference type="AlphaFoldDB" id="A0A8H7ZP87"/>
<sequence length="74" mass="9180">QREPLHRQQRQRHRDRGGQGADAFRSLFWPHERRARLLPFRFARHAVDDGRQERPREHREQQHERRDDGVRLIL</sequence>
<dbReference type="EMBL" id="JAEFCI010011450">
    <property type="protein sequence ID" value="KAG5456618.1"/>
    <property type="molecule type" value="Genomic_DNA"/>
</dbReference>
<evidence type="ECO:0000256" key="1">
    <source>
        <dbReference type="SAM" id="MobiDB-lite"/>
    </source>
</evidence>